<dbReference type="AlphaFoldDB" id="G7Y835"/>
<reference key="2">
    <citation type="submission" date="2011-10" db="EMBL/GenBank/DDBJ databases">
        <title>The genome and transcriptome sequence of Clonorchis sinensis provide insights into the carcinogenic liver fluke.</title>
        <authorList>
            <person name="Wang X."/>
            <person name="Huang Y."/>
            <person name="Chen W."/>
            <person name="Liu H."/>
            <person name="Guo L."/>
            <person name="Chen Y."/>
            <person name="Luo F."/>
            <person name="Zhou W."/>
            <person name="Sun J."/>
            <person name="Mao Q."/>
            <person name="Liang P."/>
            <person name="Zhou C."/>
            <person name="Tian Y."/>
            <person name="Men J."/>
            <person name="Lv X."/>
            <person name="Huang L."/>
            <person name="Zhou J."/>
            <person name="Hu Y."/>
            <person name="Li R."/>
            <person name="Zhang F."/>
            <person name="Lei H."/>
            <person name="Li X."/>
            <person name="Hu X."/>
            <person name="Liang C."/>
            <person name="Xu J."/>
            <person name="Wu Z."/>
            <person name="Yu X."/>
        </authorList>
    </citation>
    <scope>NUCLEOTIDE SEQUENCE</scope>
    <source>
        <strain>Henan</strain>
    </source>
</reference>
<sequence>VDPCDRGALRFLWWENYEFFGEPTEFQWTSHPSGATSSSFCATFALRKTVEEFGSDYAISTCSAIDNNLYVDDCLKSLPDSVTAKCFVNEISALLSKGGFRMRNCSSNDRGVLSAIDPTELTSGVRNLTTDPLPMERALGVQWDTESDTLVIAFNLPTKPPTRRGVLSCISSLYDPLGFVSPWLIPGKCLLQSLCKGGLGWDEPLNDADRTRWDNWLSNLRSLHNLRFPRCIKPREVSGIPHAELHVFCDASETAYSVMAYARFLVDAEVSGCSLVFSKARVAHLNPFRYQ</sequence>
<dbReference type="InterPro" id="IPR008042">
    <property type="entry name" value="Retrotrans_Pao"/>
</dbReference>
<dbReference type="EMBL" id="DF142932">
    <property type="protein sequence ID" value="GAA49120.1"/>
    <property type="molecule type" value="Genomic_DNA"/>
</dbReference>
<feature type="non-terminal residue" evidence="1">
    <location>
        <position position="291"/>
    </location>
</feature>
<dbReference type="Proteomes" id="UP000008909">
    <property type="component" value="Unassembled WGS sequence"/>
</dbReference>
<evidence type="ECO:0000313" key="1">
    <source>
        <dbReference type="EMBL" id="GAA49120.1"/>
    </source>
</evidence>
<accession>G7Y835</accession>
<organism evidence="1 2">
    <name type="scientific">Clonorchis sinensis</name>
    <name type="common">Chinese liver fluke</name>
    <dbReference type="NCBI Taxonomy" id="79923"/>
    <lineage>
        <taxon>Eukaryota</taxon>
        <taxon>Metazoa</taxon>
        <taxon>Spiralia</taxon>
        <taxon>Lophotrochozoa</taxon>
        <taxon>Platyhelminthes</taxon>
        <taxon>Trematoda</taxon>
        <taxon>Digenea</taxon>
        <taxon>Opisthorchiida</taxon>
        <taxon>Opisthorchiata</taxon>
        <taxon>Opisthorchiidae</taxon>
        <taxon>Clonorchis</taxon>
    </lineage>
</organism>
<reference evidence="1" key="1">
    <citation type="journal article" date="2011" name="Genome Biol.">
        <title>The draft genome of the carcinogenic human liver fluke Clonorchis sinensis.</title>
        <authorList>
            <person name="Wang X."/>
            <person name="Chen W."/>
            <person name="Huang Y."/>
            <person name="Sun J."/>
            <person name="Men J."/>
            <person name="Liu H."/>
            <person name="Luo F."/>
            <person name="Guo L."/>
            <person name="Lv X."/>
            <person name="Deng C."/>
            <person name="Zhou C."/>
            <person name="Fan Y."/>
            <person name="Li X."/>
            <person name="Huang L."/>
            <person name="Hu Y."/>
            <person name="Liang C."/>
            <person name="Hu X."/>
            <person name="Xu J."/>
            <person name="Yu X."/>
        </authorList>
    </citation>
    <scope>NUCLEOTIDE SEQUENCE [LARGE SCALE GENOMIC DNA]</scope>
    <source>
        <strain evidence="1">Henan</strain>
    </source>
</reference>
<name>G7Y835_CLOSI</name>
<gene>
    <name evidence="1" type="ORF">CLF_102545</name>
</gene>
<dbReference type="PANTHER" id="PTHR47331">
    <property type="entry name" value="PHD-TYPE DOMAIN-CONTAINING PROTEIN"/>
    <property type="match status" value="1"/>
</dbReference>
<keyword evidence="2" id="KW-1185">Reference proteome</keyword>
<dbReference type="Pfam" id="PF05380">
    <property type="entry name" value="Peptidase_A17"/>
    <property type="match status" value="1"/>
</dbReference>
<proteinExistence type="predicted"/>
<evidence type="ECO:0000313" key="2">
    <source>
        <dbReference type="Proteomes" id="UP000008909"/>
    </source>
</evidence>
<protein>
    <submittedName>
        <fullName evidence="1">Uncharacterized protein</fullName>
    </submittedName>
</protein>
<feature type="non-terminal residue" evidence="1">
    <location>
        <position position="1"/>
    </location>
</feature>